<gene>
    <name evidence="2" type="ORF">HIM_09673</name>
</gene>
<name>A0A0F7ZXL3_9HYPO</name>
<keyword evidence="3" id="KW-1185">Reference proteome</keyword>
<feature type="chain" id="PRO_5002526225" evidence="1">
    <location>
        <begin position="20"/>
        <end position="143"/>
    </location>
</feature>
<proteinExistence type="predicted"/>
<reference evidence="2 3" key="1">
    <citation type="journal article" date="2014" name="Genome Biol. Evol.">
        <title>Comparative genomics and transcriptomics analyses reveal divergent lifestyle features of nematode endoparasitic fungus Hirsutella minnesotensis.</title>
        <authorList>
            <person name="Lai Y."/>
            <person name="Liu K."/>
            <person name="Zhang X."/>
            <person name="Zhang X."/>
            <person name="Li K."/>
            <person name="Wang N."/>
            <person name="Shu C."/>
            <person name="Wu Y."/>
            <person name="Wang C."/>
            <person name="Bushley K.E."/>
            <person name="Xiang M."/>
            <person name="Liu X."/>
        </authorList>
    </citation>
    <scope>NUCLEOTIDE SEQUENCE [LARGE SCALE GENOMIC DNA]</scope>
    <source>
        <strain evidence="2 3">3608</strain>
    </source>
</reference>
<evidence type="ECO:0000313" key="2">
    <source>
        <dbReference type="EMBL" id="KJZ70922.1"/>
    </source>
</evidence>
<dbReference type="EMBL" id="KQ030599">
    <property type="protein sequence ID" value="KJZ70922.1"/>
    <property type="molecule type" value="Genomic_DNA"/>
</dbReference>
<feature type="signal peptide" evidence="1">
    <location>
        <begin position="1"/>
        <end position="19"/>
    </location>
</feature>
<dbReference type="InterPro" id="IPR045469">
    <property type="entry name" value="Nis1"/>
</dbReference>
<accession>A0A0F7ZXL3</accession>
<protein>
    <submittedName>
        <fullName evidence="2">Uncharacterized protein</fullName>
    </submittedName>
</protein>
<dbReference type="Pfam" id="PF19271">
    <property type="entry name" value="Nis1"/>
    <property type="match status" value="1"/>
</dbReference>
<sequence length="143" mass="15414">MRFSLSLAAAASMLGLAQARIVGISVPDTIRPGDGFNAIVISENYIQRVYDVAIVFGYVPGNGYPQSLGYDVESFYIGPGQSNQLKSFKKWITIPDSVPKGKGVVAASLMSLYGVLHSPTLSNYQVNVTFGEETSTHYISSLQ</sequence>
<evidence type="ECO:0000313" key="3">
    <source>
        <dbReference type="Proteomes" id="UP000054481"/>
    </source>
</evidence>
<organism evidence="2 3">
    <name type="scientific">Hirsutella minnesotensis 3608</name>
    <dbReference type="NCBI Taxonomy" id="1043627"/>
    <lineage>
        <taxon>Eukaryota</taxon>
        <taxon>Fungi</taxon>
        <taxon>Dikarya</taxon>
        <taxon>Ascomycota</taxon>
        <taxon>Pezizomycotina</taxon>
        <taxon>Sordariomycetes</taxon>
        <taxon>Hypocreomycetidae</taxon>
        <taxon>Hypocreales</taxon>
        <taxon>Ophiocordycipitaceae</taxon>
        <taxon>Hirsutella</taxon>
    </lineage>
</organism>
<dbReference type="Proteomes" id="UP000054481">
    <property type="component" value="Unassembled WGS sequence"/>
</dbReference>
<dbReference type="OrthoDB" id="3913322at2759"/>
<dbReference type="AlphaFoldDB" id="A0A0F7ZXL3"/>
<keyword evidence="1" id="KW-0732">Signal</keyword>
<evidence type="ECO:0000256" key="1">
    <source>
        <dbReference type="SAM" id="SignalP"/>
    </source>
</evidence>